<evidence type="ECO:0000313" key="4">
    <source>
        <dbReference type="EMBL" id="SDR20462.1"/>
    </source>
</evidence>
<feature type="compositionally biased region" description="Basic and acidic residues" evidence="1">
    <location>
        <begin position="80"/>
        <end position="91"/>
    </location>
</feature>
<feature type="domain" description="DUF2135" evidence="3">
    <location>
        <begin position="211"/>
        <end position="257"/>
    </location>
</feature>
<dbReference type="PIRSF" id="PIRSF012281">
    <property type="entry name" value="UCP012281"/>
    <property type="match status" value="1"/>
</dbReference>
<proteinExistence type="predicted"/>
<accession>A0A1H1H4P1</accession>
<dbReference type="Gene3D" id="2.60.120.380">
    <property type="match status" value="1"/>
</dbReference>
<dbReference type="EMBL" id="FNKP01000002">
    <property type="protein sequence ID" value="SDR20462.1"/>
    <property type="molecule type" value="Genomic_DNA"/>
</dbReference>
<evidence type="ECO:0000259" key="3">
    <source>
        <dbReference type="Pfam" id="PF09906"/>
    </source>
</evidence>
<keyword evidence="5" id="KW-1185">Reference proteome</keyword>
<organism evidence="4 5">
    <name type="scientific">Paraburkholderia fungorum</name>
    <dbReference type="NCBI Taxonomy" id="134537"/>
    <lineage>
        <taxon>Bacteria</taxon>
        <taxon>Pseudomonadati</taxon>
        <taxon>Pseudomonadota</taxon>
        <taxon>Betaproteobacteria</taxon>
        <taxon>Burkholderiales</taxon>
        <taxon>Burkholderiaceae</taxon>
        <taxon>Paraburkholderia</taxon>
    </lineage>
</organism>
<keyword evidence="2" id="KW-0732">Signal</keyword>
<dbReference type="RefSeq" id="WP_074767042.1">
    <property type="nucleotide sequence ID" value="NZ_FNKP01000002.1"/>
</dbReference>
<feature type="signal peptide" evidence="2">
    <location>
        <begin position="1"/>
        <end position="30"/>
    </location>
</feature>
<dbReference type="OrthoDB" id="266279at2"/>
<reference evidence="5" key="1">
    <citation type="submission" date="2016-10" db="EMBL/GenBank/DDBJ databases">
        <authorList>
            <person name="Varghese N."/>
            <person name="Submissions S."/>
        </authorList>
    </citation>
    <scope>NUCLEOTIDE SEQUENCE [LARGE SCALE GENOMIC DNA]</scope>
    <source>
        <strain evidence="5">GAS106B</strain>
    </source>
</reference>
<protein>
    <submittedName>
        <fullName evidence="4">Uncharacterized conserved protein YfaP, DUF2135 family</fullName>
    </submittedName>
</protein>
<dbReference type="AlphaFoldDB" id="A0A1H1H4P1"/>
<evidence type="ECO:0000256" key="1">
    <source>
        <dbReference type="SAM" id="MobiDB-lite"/>
    </source>
</evidence>
<dbReference type="InterPro" id="IPR012039">
    <property type="entry name" value="UCP012281"/>
</dbReference>
<feature type="region of interest" description="Disordered" evidence="1">
    <location>
        <begin position="80"/>
        <end position="110"/>
    </location>
</feature>
<dbReference type="InterPro" id="IPR019220">
    <property type="entry name" value="DUF2135"/>
</dbReference>
<gene>
    <name evidence="4" type="ORF">SAMN05443245_3532</name>
</gene>
<name>A0A1H1H4P1_9BURK</name>
<evidence type="ECO:0000256" key="2">
    <source>
        <dbReference type="SAM" id="SignalP"/>
    </source>
</evidence>
<sequence>MKFDTTTGWVKAARGLLVAVCLQAATAAHASEIDFAAPLNGWRNTSGDSARYTQDVHYPAVSVSTPEGQSKFALIEGEIRNTPKNKSKGDGSGKSVGTLVVDGTPLPQRVEEDGKFSRPYAFPSGSNSVELRAPDGSRKRVQFYDAYSGKTQPKLRVVLAWDTDGTDLDLHVVSPDGAHAWYGDRVTANGGSLDVDVTTGYGPEIYSSAAPLKGTYLVFVNYYGSGDSGSDMTVAQITIITNENTPDEKSETIRVPMRKAGELTLVKRFVVP</sequence>
<evidence type="ECO:0000313" key="5">
    <source>
        <dbReference type="Proteomes" id="UP000183487"/>
    </source>
</evidence>
<dbReference type="Pfam" id="PF09906">
    <property type="entry name" value="DUF2135"/>
    <property type="match status" value="1"/>
</dbReference>
<dbReference type="Proteomes" id="UP000183487">
    <property type="component" value="Unassembled WGS sequence"/>
</dbReference>
<feature type="chain" id="PRO_5010256253" evidence="2">
    <location>
        <begin position="31"/>
        <end position="272"/>
    </location>
</feature>